<gene>
    <name evidence="11" type="ORF">NMOB1V02_LOCUS11957</name>
</gene>
<keyword evidence="6" id="KW-0226">DNA condensation</keyword>
<feature type="coiled-coil region" evidence="8">
    <location>
        <begin position="711"/>
        <end position="815"/>
    </location>
</feature>
<keyword evidence="5 8" id="KW-0175">Coiled coil</keyword>
<evidence type="ECO:0000256" key="2">
    <source>
        <dbReference type="ARBA" id="ARBA00005231"/>
    </source>
</evidence>
<dbReference type="InterPro" id="IPR027120">
    <property type="entry name" value="Smc2_ABC"/>
</dbReference>
<keyword evidence="7" id="KW-0131">Cell cycle</keyword>
<feature type="non-terminal residue" evidence="11">
    <location>
        <position position="815"/>
    </location>
</feature>
<dbReference type="SUPFAM" id="SSF52540">
    <property type="entry name" value="P-loop containing nucleoside triphosphate hydrolases"/>
    <property type="match status" value="1"/>
</dbReference>
<dbReference type="Gene3D" id="3.40.50.300">
    <property type="entry name" value="P-loop containing nucleotide triphosphate hydrolases"/>
    <property type="match status" value="1"/>
</dbReference>
<dbReference type="OrthoDB" id="6370944at2759"/>
<evidence type="ECO:0000256" key="6">
    <source>
        <dbReference type="ARBA" id="ARBA00023067"/>
    </source>
</evidence>
<comment type="subcellular location">
    <subcellularLocation>
        <location evidence="1">Nucleus</location>
    </subcellularLocation>
</comment>
<evidence type="ECO:0000256" key="3">
    <source>
        <dbReference type="ARBA" id="ARBA00022741"/>
    </source>
</evidence>
<dbReference type="SMART" id="SM00968">
    <property type="entry name" value="SMC_hinge"/>
    <property type="match status" value="1"/>
</dbReference>
<dbReference type="GO" id="GO:0005694">
    <property type="term" value="C:chromosome"/>
    <property type="evidence" value="ECO:0007669"/>
    <property type="project" value="InterPro"/>
</dbReference>
<comment type="similarity">
    <text evidence="2">Belongs to the SMC family. SMC2 subfamily.</text>
</comment>
<dbReference type="Pfam" id="PF02463">
    <property type="entry name" value="SMC_N"/>
    <property type="match status" value="1"/>
</dbReference>
<dbReference type="EMBL" id="CAJPEX010007875">
    <property type="protein sequence ID" value="CAG0924502.1"/>
    <property type="molecule type" value="Genomic_DNA"/>
</dbReference>
<dbReference type="GO" id="GO:0005524">
    <property type="term" value="F:ATP binding"/>
    <property type="evidence" value="ECO:0007669"/>
    <property type="project" value="UniProtKB-KW"/>
</dbReference>
<protein>
    <recommendedName>
        <fullName evidence="10">SMC hinge domain-containing protein</fullName>
    </recommendedName>
</protein>
<dbReference type="Gene3D" id="1.10.287.1490">
    <property type="match status" value="1"/>
</dbReference>
<organism evidence="11">
    <name type="scientific">Notodromas monacha</name>
    <dbReference type="NCBI Taxonomy" id="399045"/>
    <lineage>
        <taxon>Eukaryota</taxon>
        <taxon>Metazoa</taxon>
        <taxon>Ecdysozoa</taxon>
        <taxon>Arthropoda</taxon>
        <taxon>Crustacea</taxon>
        <taxon>Oligostraca</taxon>
        <taxon>Ostracoda</taxon>
        <taxon>Podocopa</taxon>
        <taxon>Podocopida</taxon>
        <taxon>Cypridocopina</taxon>
        <taxon>Cypridoidea</taxon>
        <taxon>Cyprididae</taxon>
        <taxon>Notodromas</taxon>
    </lineage>
</organism>
<proteinExistence type="inferred from homology"/>
<feature type="coiled-coil region" evidence="8">
    <location>
        <begin position="324"/>
        <end position="355"/>
    </location>
</feature>
<evidence type="ECO:0000256" key="7">
    <source>
        <dbReference type="ARBA" id="ARBA00023306"/>
    </source>
</evidence>
<keyword evidence="3" id="KW-0547">Nucleotide-binding</keyword>
<feature type="coiled-coil region" evidence="8">
    <location>
        <begin position="246"/>
        <end position="273"/>
    </location>
</feature>
<accession>A0A7R9C1B4</accession>
<dbReference type="Proteomes" id="UP000678499">
    <property type="component" value="Unassembled WGS sequence"/>
</dbReference>
<dbReference type="InterPro" id="IPR010935">
    <property type="entry name" value="SMC_hinge"/>
</dbReference>
<evidence type="ECO:0000256" key="9">
    <source>
        <dbReference type="SAM" id="MobiDB-lite"/>
    </source>
</evidence>
<evidence type="ECO:0000313" key="11">
    <source>
        <dbReference type="EMBL" id="CAD7284350.1"/>
    </source>
</evidence>
<reference evidence="11" key="1">
    <citation type="submission" date="2020-11" db="EMBL/GenBank/DDBJ databases">
        <authorList>
            <person name="Tran Van P."/>
        </authorList>
    </citation>
    <scope>NUCLEOTIDE SEQUENCE</scope>
</reference>
<dbReference type="SUPFAM" id="SSF57997">
    <property type="entry name" value="Tropomyosin"/>
    <property type="match status" value="1"/>
</dbReference>
<keyword evidence="12" id="KW-1185">Reference proteome</keyword>
<dbReference type="SUPFAM" id="SSF75553">
    <property type="entry name" value="Smc hinge domain"/>
    <property type="match status" value="1"/>
</dbReference>
<dbReference type="GO" id="GO:0030261">
    <property type="term" value="P:chromosome condensation"/>
    <property type="evidence" value="ECO:0007669"/>
    <property type="project" value="UniProtKB-KW"/>
</dbReference>
<keyword evidence="4" id="KW-0067">ATP-binding</keyword>
<name>A0A7R9C1B4_9CRUS</name>
<dbReference type="InterPro" id="IPR027417">
    <property type="entry name" value="P-loop_NTPase"/>
</dbReference>
<evidence type="ECO:0000256" key="4">
    <source>
        <dbReference type="ARBA" id="ARBA00022840"/>
    </source>
</evidence>
<dbReference type="Pfam" id="PF06470">
    <property type="entry name" value="SMC_hinge"/>
    <property type="match status" value="1"/>
</dbReference>
<dbReference type="GO" id="GO:0016887">
    <property type="term" value="F:ATP hydrolysis activity"/>
    <property type="evidence" value="ECO:0007669"/>
    <property type="project" value="InterPro"/>
</dbReference>
<feature type="region of interest" description="Disordered" evidence="9">
    <location>
        <begin position="685"/>
        <end position="706"/>
    </location>
</feature>
<dbReference type="PANTHER" id="PTHR43977">
    <property type="entry name" value="STRUCTURAL MAINTENANCE OF CHROMOSOMES PROTEIN 3"/>
    <property type="match status" value="1"/>
</dbReference>
<evidence type="ECO:0000313" key="12">
    <source>
        <dbReference type="Proteomes" id="UP000678499"/>
    </source>
</evidence>
<evidence type="ECO:0000256" key="5">
    <source>
        <dbReference type="ARBA" id="ARBA00023054"/>
    </source>
</evidence>
<dbReference type="InterPro" id="IPR036277">
    <property type="entry name" value="SMC_hinge_sf"/>
</dbReference>
<sequence>MYIKQVVLDAFKSYANRTVIPDFDREFNAITGLNGTGKSNILDAICFVLGISNLTQIRAGNLQDLIYMRGQGKAQTASVSITFDNTDKSASPVGYEDVDSITITRQVVLDGKSRYLVQGLFMSNTQVHDLFRSVNLNVNNPTFLIMQGKIAKMLDAKPAEILGMIEEAAGTKMYEHKKLAALNTIDKKEVKLQEIEHLLRDNINPTLERLEKDRRNYAEYEDIQKSVASHRQAYLMHVYHETLEAFQKTEATRENVKKKIEALQSSISSEEGEIVRLDKLICEIETKQLLVPRNELNSLMGAMSGLSKSLEVARSDLKMGHDSIKELDKKLRTFEKNLESEKTSLNAQLKSHENRDRTWEALKAERDADQEALQRATLKVENASKGIIAGDETSLRTQLDGNAAELKRFNFDASEGSKEQDEVQNLGRELQEIKDSLKTFDERNPRLAFGYRDPFPGFDRSKVFGIVAKLFTVKDPMFRTAIEVAAGGRLYNVVVDTESTSRAILENKCVQRRVTFIPLDKIHSSMIDDRTLRTARALIGTDRVWRALELIECEPRFERAMRWIFGGQLICMSTDAAEKLANHPQVARRCVTIDGDSFDPRGARDKAEEVLEETEKYIKLENKAKRLMEELQMRNRSMISPNTASKCRKLKEKLDMKRYEFSALEQRLAFSDHQKLLKEIEELKSKQGQSELHGRSQERTSGDAQDHEAYVDAVNKEISDLDKQIQDIKTEIQNRQAQLPEKEKRFQEASDVVDQQNQEMKKVKEKIATADAALNTAKADRKGTWDNSNALKLNLQKLEHDFQKIEETASHAEGK</sequence>
<dbReference type="EMBL" id="OA889912">
    <property type="protein sequence ID" value="CAD7284350.1"/>
    <property type="molecule type" value="Genomic_DNA"/>
</dbReference>
<dbReference type="AlphaFoldDB" id="A0A7R9C1B4"/>
<evidence type="ECO:0000259" key="10">
    <source>
        <dbReference type="SMART" id="SM00968"/>
    </source>
</evidence>
<dbReference type="CDD" id="cd03273">
    <property type="entry name" value="ABC_SMC2_euk"/>
    <property type="match status" value="1"/>
</dbReference>
<evidence type="ECO:0000256" key="1">
    <source>
        <dbReference type="ARBA" id="ARBA00004123"/>
    </source>
</evidence>
<dbReference type="GO" id="GO:0005634">
    <property type="term" value="C:nucleus"/>
    <property type="evidence" value="ECO:0007669"/>
    <property type="project" value="UniProtKB-SubCell"/>
</dbReference>
<feature type="domain" description="SMC hinge" evidence="10">
    <location>
        <begin position="461"/>
        <end position="581"/>
    </location>
</feature>
<dbReference type="InterPro" id="IPR003395">
    <property type="entry name" value="RecF/RecN/SMC_N"/>
</dbReference>
<feature type="compositionally biased region" description="Basic and acidic residues" evidence="9">
    <location>
        <begin position="692"/>
        <end position="706"/>
    </location>
</feature>
<dbReference type="Gene3D" id="1.20.1060.20">
    <property type="match status" value="1"/>
</dbReference>
<feature type="coiled-coil region" evidence="8">
    <location>
        <begin position="610"/>
        <end position="667"/>
    </location>
</feature>
<evidence type="ECO:0000256" key="8">
    <source>
        <dbReference type="SAM" id="Coils"/>
    </source>
</evidence>